<sequence length="67" mass="7007">MRFIDMASNPDPKPDTIEPAAPPETPPVITPDEQPQIDPTPGPGEVTEPAPDIADPGGNPMETPPPD</sequence>
<proteinExistence type="predicted"/>
<keyword evidence="3" id="KW-1185">Reference proteome</keyword>
<evidence type="ECO:0000313" key="2">
    <source>
        <dbReference type="EMBL" id="GGD41987.1"/>
    </source>
</evidence>
<dbReference type="Proteomes" id="UP000598997">
    <property type="component" value="Unassembled WGS sequence"/>
</dbReference>
<dbReference type="AlphaFoldDB" id="A0A916YEG7"/>
<evidence type="ECO:0000256" key="1">
    <source>
        <dbReference type="SAM" id="MobiDB-lite"/>
    </source>
</evidence>
<gene>
    <name evidence="2" type="ORF">GCM10010989_14990</name>
</gene>
<feature type="compositionally biased region" description="Pro residues" evidence="1">
    <location>
        <begin position="20"/>
        <end position="29"/>
    </location>
</feature>
<organism evidence="2 3">
    <name type="scientific">Croceicoccus pelagius</name>
    <dbReference type="NCBI Taxonomy" id="1703341"/>
    <lineage>
        <taxon>Bacteria</taxon>
        <taxon>Pseudomonadati</taxon>
        <taxon>Pseudomonadota</taxon>
        <taxon>Alphaproteobacteria</taxon>
        <taxon>Sphingomonadales</taxon>
        <taxon>Erythrobacteraceae</taxon>
        <taxon>Croceicoccus</taxon>
    </lineage>
</organism>
<dbReference type="EMBL" id="BMIO01000004">
    <property type="protein sequence ID" value="GGD41987.1"/>
    <property type="molecule type" value="Genomic_DNA"/>
</dbReference>
<comment type="caution">
    <text evidence="2">The sequence shown here is derived from an EMBL/GenBank/DDBJ whole genome shotgun (WGS) entry which is preliminary data.</text>
</comment>
<reference evidence="2 3" key="1">
    <citation type="journal article" date="2014" name="Int. J. Syst. Evol. Microbiol.">
        <title>Complete genome sequence of Corynebacterium casei LMG S-19264T (=DSM 44701T), isolated from a smear-ripened cheese.</title>
        <authorList>
            <consortium name="US DOE Joint Genome Institute (JGI-PGF)"/>
            <person name="Walter F."/>
            <person name="Albersmeier A."/>
            <person name="Kalinowski J."/>
            <person name="Ruckert C."/>
        </authorList>
    </citation>
    <scope>NUCLEOTIDE SEQUENCE [LARGE SCALE GENOMIC DNA]</scope>
    <source>
        <strain evidence="2 3">CGMCC 1.15358</strain>
    </source>
</reference>
<accession>A0A916YEG7</accession>
<name>A0A916YEG7_9SPHN</name>
<protein>
    <submittedName>
        <fullName evidence="2">Uncharacterized protein</fullName>
    </submittedName>
</protein>
<feature type="region of interest" description="Disordered" evidence="1">
    <location>
        <begin position="1"/>
        <end position="67"/>
    </location>
</feature>
<evidence type="ECO:0000313" key="3">
    <source>
        <dbReference type="Proteomes" id="UP000598997"/>
    </source>
</evidence>